<feature type="transmembrane region" description="Helical" evidence="5">
    <location>
        <begin position="110"/>
        <end position="131"/>
    </location>
</feature>
<feature type="transmembrane region" description="Helical" evidence="5">
    <location>
        <begin position="437"/>
        <end position="458"/>
    </location>
</feature>
<dbReference type="InterPro" id="IPR005829">
    <property type="entry name" value="Sugar_transporter_CS"/>
</dbReference>
<feature type="transmembrane region" description="Helical" evidence="5">
    <location>
        <begin position="403"/>
        <end position="425"/>
    </location>
</feature>
<feature type="transmembrane region" description="Helical" evidence="5">
    <location>
        <begin position="83"/>
        <end position="103"/>
    </location>
</feature>
<evidence type="ECO:0000256" key="3">
    <source>
        <dbReference type="ARBA" id="ARBA00022989"/>
    </source>
</evidence>
<feature type="transmembrane region" description="Helical" evidence="5">
    <location>
        <begin position="341"/>
        <end position="361"/>
    </location>
</feature>
<dbReference type="InterPro" id="IPR020846">
    <property type="entry name" value="MFS_dom"/>
</dbReference>
<dbReference type="STRING" id="1314777.A0A164WYJ9"/>
<feature type="transmembrane region" description="Helical" evidence="5">
    <location>
        <begin position="222"/>
        <end position="240"/>
    </location>
</feature>
<keyword evidence="8" id="KW-1185">Reference proteome</keyword>
<gene>
    <name evidence="7" type="ORF">SISNIDRAFT_452110</name>
</gene>
<keyword evidence="4 5" id="KW-0472">Membrane</keyword>
<sequence length="464" mass="50101">MASRMKRDDMKKDGADAKDEVFETSAGIEILEKKTKISAVSTVIFSGIALLSDGYNASIVGNMNIIFGVLYPADVFTHAIKTRFSNAFLIGEIVGQLGFGFLIDKIGRKAGVFLTTALLIFGIILSAAAHGTTLLGMFWMLIVARGIAGVGAGGEYPVCGVSATEAADETAGVRKHRGFLIGMVGDFMIDFGFVLGGIVPLIVMAAFHAVGPDQTAHFKEGIWRTCFALGLVLPLFVFYFRWKMINSTAFRKNAMKKRIPYLLVLKRYWPRLIGTAVCWFLYDFVSYPFGLFSSTIISQLEVNSTPVKDIGYGTLINAFYLPGCVLGAWSMDRIGRKKTQFLGFFLQAILGFILGGALGPIQKVFPLFVVLYGIFVSLGEFGPGVATILISGESYPTAVRGHMLGLSAAVGKAGAAIGTQVFLPIQDSFPNTFKGTQAVFVIGSAFSLVGAIVTWFLIPEVFHI</sequence>
<evidence type="ECO:0000313" key="7">
    <source>
        <dbReference type="EMBL" id="KZS95480.1"/>
    </source>
</evidence>
<dbReference type="Proteomes" id="UP000076722">
    <property type="component" value="Unassembled WGS sequence"/>
</dbReference>
<dbReference type="SUPFAM" id="SSF103473">
    <property type="entry name" value="MFS general substrate transporter"/>
    <property type="match status" value="1"/>
</dbReference>
<dbReference type="PROSITE" id="PS50850">
    <property type="entry name" value="MFS"/>
    <property type="match status" value="1"/>
</dbReference>
<feature type="transmembrane region" description="Helical" evidence="5">
    <location>
        <begin position="367"/>
        <end position="391"/>
    </location>
</feature>
<reference evidence="7 8" key="1">
    <citation type="journal article" date="2016" name="Mol. Biol. Evol.">
        <title>Comparative Genomics of Early-Diverging Mushroom-Forming Fungi Provides Insights into the Origins of Lignocellulose Decay Capabilities.</title>
        <authorList>
            <person name="Nagy L.G."/>
            <person name="Riley R."/>
            <person name="Tritt A."/>
            <person name="Adam C."/>
            <person name="Daum C."/>
            <person name="Floudas D."/>
            <person name="Sun H."/>
            <person name="Yadav J.S."/>
            <person name="Pangilinan J."/>
            <person name="Larsson K.H."/>
            <person name="Matsuura K."/>
            <person name="Barry K."/>
            <person name="Labutti K."/>
            <person name="Kuo R."/>
            <person name="Ohm R.A."/>
            <person name="Bhattacharya S.S."/>
            <person name="Shirouzu T."/>
            <person name="Yoshinaga Y."/>
            <person name="Martin F.M."/>
            <person name="Grigoriev I.V."/>
            <person name="Hibbett D.S."/>
        </authorList>
    </citation>
    <scope>NUCLEOTIDE SEQUENCE [LARGE SCALE GENOMIC DNA]</scope>
    <source>
        <strain evidence="7 8">HHB9708</strain>
    </source>
</reference>
<evidence type="ECO:0000256" key="2">
    <source>
        <dbReference type="ARBA" id="ARBA00022692"/>
    </source>
</evidence>
<protein>
    <submittedName>
        <fullName evidence="7">MFS general substrate transporter</fullName>
    </submittedName>
</protein>
<keyword evidence="2 5" id="KW-0812">Transmembrane</keyword>
<accession>A0A164WYJ9</accession>
<dbReference type="InterPro" id="IPR036259">
    <property type="entry name" value="MFS_trans_sf"/>
</dbReference>
<dbReference type="PROSITE" id="PS00216">
    <property type="entry name" value="SUGAR_TRANSPORT_1"/>
    <property type="match status" value="1"/>
</dbReference>
<evidence type="ECO:0000256" key="4">
    <source>
        <dbReference type="ARBA" id="ARBA00023136"/>
    </source>
</evidence>
<dbReference type="Pfam" id="PF00083">
    <property type="entry name" value="Sugar_tr"/>
    <property type="match status" value="2"/>
</dbReference>
<dbReference type="EMBL" id="KV419401">
    <property type="protein sequence ID" value="KZS95480.1"/>
    <property type="molecule type" value="Genomic_DNA"/>
</dbReference>
<feature type="transmembrane region" description="Helical" evidence="5">
    <location>
        <begin position="261"/>
        <end position="282"/>
    </location>
</feature>
<dbReference type="Gene3D" id="1.20.1250.20">
    <property type="entry name" value="MFS general substrate transporter like domains"/>
    <property type="match status" value="1"/>
</dbReference>
<feature type="non-terminal residue" evidence="7">
    <location>
        <position position="464"/>
    </location>
</feature>
<evidence type="ECO:0000259" key="6">
    <source>
        <dbReference type="PROSITE" id="PS50850"/>
    </source>
</evidence>
<dbReference type="InterPro" id="IPR005828">
    <property type="entry name" value="MFS_sugar_transport-like"/>
</dbReference>
<proteinExistence type="predicted"/>
<evidence type="ECO:0000256" key="5">
    <source>
        <dbReference type="SAM" id="Phobius"/>
    </source>
</evidence>
<feature type="domain" description="Major facilitator superfamily (MFS) profile" evidence="6">
    <location>
        <begin position="42"/>
        <end position="462"/>
    </location>
</feature>
<feature type="transmembrane region" description="Helical" evidence="5">
    <location>
        <begin position="310"/>
        <end position="329"/>
    </location>
</feature>
<comment type="subcellular location">
    <subcellularLocation>
        <location evidence="1">Membrane</location>
        <topology evidence="1">Multi-pass membrane protein</topology>
    </subcellularLocation>
</comment>
<dbReference type="GO" id="GO:0046943">
    <property type="term" value="F:carboxylic acid transmembrane transporter activity"/>
    <property type="evidence" value="ECO:0007669"/>
    <property type="project" value="TreeGrafter"/>
</dbReference>
<feature type="transmembrane region" description="Helical" evidence="5">
    <location>
        <begin position="179"/>
        <end position="210"/>
    </location>
</feature>
<dbReference type="GO" id="GO:0005886">
    <property type="term" value="C:plasma membrane"/>
    <property type="evidence" value="ECO:0007669"/>
    <property type="project" value="TreeGrafter"/>
</dbReference>
<evidence type="ECO:0000313" key="8">
    <source>
        <dbReference type="Proteomes" id="UP000076722"/>
    </source>
</evidence>
<name>A0A164WYJ9_9AGAM</name>
<evidence type="ECO:0000256" key="1">
    <source>
        <dbReference type="ARBA" id="ARBA00004141"/>
    </source>
</evidence>
<dbReference type="PANTHER" id="PTHR23508">
    <property type="entry name" value="CARBOXYLIC ACID TRANSPORTER PROTEIN HOMOLOG"/>
    <property type="match status" value="1"/>
</dbReference>
<dbReference type="OrthoDB" id="2153661at2759"/>
<keyword evidence="3 5" id="KW-1133">Transmembrane helix</keyword>
<dbReference type="PANTHER" id="PTHR23508:SF10">
    <property type="entry name" value="CARBOXYLIC ACID TRANSPORTER PROTEIN HOMOLOG"/>
    <property type="match status" value="1"/>
</dbReference>
<dbReference type="AlphaFoldDB" id="A0A164WYJ9"/>
<organism evidence="7 8">
    <name type="scientific">Sistotremastrum niveocremeum HHB9708</name>
    <dbReference type="NCBI Taxonomy" id="1314777"/>
    <lineage>
        <taxon>Eukaryota</taxon>
        <taxon>Fungi</taxon>
        <taxon>Dikarya</taxon>
        <taxon>Basidiomycota</taxon>
        <taxon>Agaricomycotina</taxon>
        <taxon>Agaricomycetes</taxon>
        <taxon>Sistotremastrales</taxon>
        <taxon>Sistotremastraceae</taxon>
        <taxon>Sertulicium</taxon>
        <taxon>Sertulicium niveocremeum</taxon>
    </lineage>
</organism>